<evidence type="ECO:0000259" key="6">
    <source>
        <dbReference type="Pfam" id="PF07980"/>
    </source>
</evidence>
<evidence type="ECO:0000256" key="2">
    <source>
        <dbReference type="ARBA" id="ARBA00006275"/>
    </source>
</evidence>
<dbReference type="AlphaFoldDB" id="A0A2S9JVT9"/>
<dbReference type="Pfam" id="PF07980">
    <property type="entry name" value="SusD_RagB"/>
    <property type="match status" value="1"/>
</dbReference>
<comment type="subcellular location">
    <subcellularLocation>
        <location evidence="1">Cell outer membrane</location>
    </subcellularLocation>
</comment>
<feature type="domain" description="RagB/SusD" evidence="6">
    <location>
        <begin position="279"/>
        <end position="506"/>
    </location>
</feature>
<dbReference type="GO" id="GO:0009279">
    <property type="term" value="C:cell outer membrane"/>
    <property type="evidence" value="ECO:0007669"/>
    <property type="project" value="UniProtKB-SubCell"/>
</dbReference>
<feature type="domain" description="SusD-like N-terminal" evidence="7">
    <location>
        <begin position="80"/>
        <end position="207"/>
    </location>
</feature>
<evidence type="ECO:0000256" key="3">
    <source>
        <dbReference type="ARBA" id="ARBA00022729"/>
    </source>
</evidence>
<evidence type="ECO:0000256" key="1">
    <source>
        <dbReference type="ARBA" id="ARBA00004442"/>
    </source>
</evidence>
<dbReference type="CDD" id="cd08977">
    <property type="entry name" value="SusD"/>
    <property type="match status" value="1"/>
</dbReference>
<comment type="similarity">
    <text evidence="2">Belongs to the SusD family.</text>
</comment>
<evidence type="ECO:0000313" key="9">
    <source>
        <dbReference type="Proteomes" id="UP000238642"/>
    </source>
</evidence>
<dbReference type="Pfam" id="PF14322">
    <property type="entry name" value="SusD-like_3"/>
    <property type="match status" value="1"/>
</dbReference>
<proteinExistence type="inferred from homology"/>
<dbReference type="OrthoDB" id="5694214at2"/>
<name>A0A2S9JVT9_9SPHI</name>
<reference evidence="8 9" key="1">
    <citation type="submission" date="2018-02" db="EMBL/GenBank/DDBJ databases">
        <title>The draft genome of Sphingobacterium gobiense H7.</title>
        <authorList>
            <person name="Li L."/>
            <person name="Liu L."/>
            <person name="Zhang X."/>
            <person name="Wang T."/>
            <person name="Liang L."/>
        </authorList>
    </citation>
    <scope>NUCLEOTIDE SEQUENCE [LARGE SCALE GENOMIC DNA]</scope>
    <source>
        <strain evidence="8 9">ACCC 05757</strain>
    </source>
</reference>
<comment type="caution">
    <text evidence="8">The sequence shown here is derived from an EMBL/GenBank/DDBJ whole genome shotgun (WGS) entry which is preliminary data.</text>
</comment>
<dbReference type="Gene3D" id="1.25.40.390">
    <property type="match status" value="1"/>
</dbReference>
<dbReference type="InterPro" id="IPR012944">
    <property type="entry name" value="SusD_RagB_dom"/>
</dbReference>
<dbReference type="SUPFAM" id="SSF48452">
    <property type="entry name" value="TPR-like"/>
    <property type="match status" value="1"/>
</dbReference>
<gene>
    <name evidence="8" type="ORF">C5749_01580</name>
</gene>
<dbReference type="EMBL" id="PVBS01000001">
    <property type="protein sequence ID" value="PRD57377.1"/>
    <property type="molecule type" value="Genomic_DNA"/>
</dbReference>
<evidence type="ECO:0000259" key="7">
    <source>
        <dbReference type="Pfam" id="PF14322"/>
    </source>
</evidence>
<evidence type="ECO:0000256" key="4">
    <source>
        <dbReference type="ARBA" id="ARBA00023136"/>
    </source>
</evidence>
<organism evidence="8 9">
    <name type="scientific">Sphingobacterium gobiense</name>
    <dbReference type="NCBI Taxonomy" id="1382456"/>
    <lineage>
        <taxon>Bacteria</taxon>
        <taxon>Pseudomonadati</taxon>
        <taxon>Bacteroidota</taxon>
        <taxon>Sphingobacteriia</taxon>
        <taxon>Sphingobacteriales</taxon>
        <taxon>Sphingobacteriaceae</taxon>
        <taxon>Sphingobacterium</taxon>
    </lineage>
</organism>
<dbReference type="InterPro" id="IPR011990">
    <property type="entry name" value="TPR-like_helical_dom_sf"/>
</dbReference>
<keyword evidence="9" id="KW-1185">Reference proteome</keyword>
<keyword evidence="3" id="KW-0732">Signal</keyword>
<keyword evidence="5" id="KW-0998">Cell outer membrane</keyword>
<protein>
    <submittedName>
        <fullName evidence="8">RagB/SusD family nutrient uptake outer membrane protein</fullName>
    </submittedName>
</protein>
<dbReference type="InterPro" id="IPR033985">
    <property type="entry name" value="SusD-like_N"/>
</dbReference>
<accession>A0A2S9JVT9</accession>
<dbReference type="Proteomes" id="UP000238642">
    <property type="component" value="Unassembled WGS sequence"/>
</dbReference>
<evidence type="ECO:0000256" key="5">
    <source>
        <dbReference type="ARBA" id="ARBA00023237"/>
    </source>
</evidence>
<evidence type="ECO:0000313" key="8">
    <source>
        <dbReference type="EMBL" id="PRD57377.1"/>
    </source>
</evidence>
<sequence length="506" mass="56879">MLVSCSTNDLHTDPTGFYTDENFWTSEKGATAALSGCYATLRSAGLFGGDAVPLLEDTATPNAYNYDNSGGFSVIANGTQTANNSAIINNRWRACYEGVGRTNTFLDNVGSVPMSEDIRNRMIAEAKFLRALYYSILQMYYGGVPLILETPTLDHASLPRNARNEIVTQVLKDLDEAAEGLPATYTGDDIGRATKGAALALKARVLLFEASPLNNPNNAADKWEAVAAASESVMNLSEAGYNLLSNYRQVFMPQNDNSAESVFAVQFKAPEQGSSFDLIGRQYNTNAPIRDLIDAYYMKDGRLSSESSLFDPASPYRDRDPRMYQTLVYPGDIYMGSVTTPTEPFKITGYGVKKYTIYDKEPNTNIINGGRSETNYMLIRYADVLLMYAEAKNEVLDTPDESVYAAIERIRKRAGLDPYSLPRDLNKSQMRDLIRHERRIELALEGFYYTDIRRWKTAETVLNSTVYNAMEQPLVTRRFNPQRDYWWPIPDRERELNPNLEQNANY</sequence>
<keyword evidence="4" id="KW-0472">Membrane</keyword>